<keyword evidence="3" id="KW-1185">Reference proteome</keyword>
<sequence>MKIIQDTNIKESDLAGLSTRYGASPNNILPRKLVIIGRLIKKASLPESQNQILIERPVSHTHRSHSSSPTKKSSGQKHASLLQ</sequence>
<evidence type="ECO:0000313" key="3">
    <source>
        <dbReference type="Proteomes" id="UP000027586"/>
    </source>
</evidence>
<comment type="caution">
    <text evidence="2">The sequence shown here is derived from an EMBL/GenBank/DDBJ whole genome shotgun (WGS) entry which is preliminary data.</text>
</comment>
<gene>
    <name evidence="2" type="ORF">LCOR_01585.1</name>
</gene>
<organism evidence="2 3">
    <name type="scientific">Lichtheimia corymbifera JMRC:FSU:9682</name>
    <dbReference type="NCBI Taxonomy" id="1263082"/>
    <lineage>
        <taxon>Eukaryota</taxon>
        <taxon>Fungi</taxon>
        <taxon>Fungi incertae sedis</taxon>
        <taxon>Mucoromycota</taxon>
        <taxon>Mucoromycotina</taxon>
        <taxon>Mucoromycetes</taxon>
        <taxon>Mucorales</taxon>
        <taxon>Lichtheimiaceae</taxon>
        <taxon>Lichtheimia</taxon>
    </lineage>
</organism>
<dbReference type="AlphaFoldDB" id="A0A068RIM6"/>
<dbReference type="VEuPathDB" id="FungiDB:LCOR_01585.1"/>
<evidence type="ECO:0000256" key="1">
    <source>
        <dbReference type="SAM" id="MobiDB-lite"/>
    </source>
</evidence>
<proteinExistence type="predicted"/>
<evidence type="ECO:0000313" key="2">
    <source>
        <dbReference type="EMBL" id="CDH49854.1"/>
    </source>
</evidence>
<reference evidence="2" key="1">
    <citation type="submission" date="2013-08" db="EMBL/GenBank/DDBJ databases">
        <title>Gene expansion shapes genome architecture in the human pathogen Lichtheimia corymbifera: an evolutionary genomics analysis in the ancient terrestrial Mucorales (Mucoromycotina).</title>
        <authorList>
            <person name="Schwartze V.U."/>
            <person name="Winter S."/>
            <person name="Shelest E."/>
            <person name="Marcet-Houben M."/>
            <person name="Horn F."/>
            <person name="Wehner S."/>
            <person name="Hoffmann K."/>
            <person name="Riege K."/>
            <person name="Sammeth M."/>
            <person name="Nowrousian M."/>
            <person name="Valiante V."/>
            <person name="Linde J."/>
            <person name="Jacobsen I.D."/>
            <person name="Marz M."/>
            <person name="Brakhage A.A."/>
            <person name="Gabaldon T."/>
            <person name="Bocker S."/>
            <person name="Voigt K."/>
        </authorList>
    </citation>
    <scope>NUCLEOTIDE SEQUENCE [LARGE SCALE GENOMIC DNA]</scope>
    <source>
        <strain evidence="2">FSU 9682</strain>
    </source>
</reference>
<accession>A0A068RIM6</accession>
<dbReference type="Proteomes" id="UP000027586">
    <property type="component" value="Unassembled WGS sequence"/>
</dbReference>
<dbReference type="EMBL" id="CBTN010000004">
    <property type="protein sequence ID" value="CDH49854.1"/>
    <property type="molecule type" value="Genomic_DNA"/>
</dbReference>
<feature type="region of interest" description="Disordered" evidence="1">
    <location>
        <begin position="51"/>
        <end position="83"/>
    </location>
</feature>
<name>A0A068RIM6_9FUNG</name>
<protein>
    <submittedName>
        <fullName evidence="2">Uncharacterized protein</fullName>
    </submittedName>
</protein>